<keyword evidence="1" id="KW-0677">Repeat</keyword>
<feature type="domain" description="Nephrocystin 3-like N-terminal" evidence="2">
    <location>
        <begin position="86"/>
        <end position="256"/>
    </location>
</feature>
<dbReference type="PANTHER" id="PTHR10039:SF15">
    <property type="entry name" value="NACHT DOMAIN-CONTAINING PROTEIN"/>
    <property type="match status" value="1"/>
</dbReference>
<sequence length="453" mass="50663">MNIAVAALFKTVHYIYSICRKYGEKQKSYLSWNTNSFNVSNNYNQNTNIIVHSPITTDERSQTLSWLSPLKSWERHHGVAANRIAGVGGWVLKTSEFQAWRSRKGNDSVDAVLFCYGAPGVGKTFICSLAIDRLCDESAGCSIGVACLYCDYRCQGDQMPTNMIGSLLKQFVAGLPEVPGVIKEAFQTAKGQLGGRAPQLHKIIDLFPKVLALYEQAFIFIDALDELHIELRVEFIRALGQIARESPNTQIFVTGRLHVQAELDRHLTKSLSTISINPKDEDLRAYLKMRLHTDPDPDAMDDDLKHEILTHLPRQFSRIFLLVALQTDAILGETTIHNRRETLYRVANRLNDVYRTTLERIIQQPGNKQKLGIAVLMFVSLVGRAVHVDELCDAIGLYEGSHDLNTGIKNAPSIETLLGSCLGLVTFDRETSTVRLVHTTSVIPCLTPTLLEQ</sequence>
<gene>
    <name evidence="3" type="ORF">L873DRAFT_1697016</name>
</gene>
<evidence type="ECO:0000259" key="2">
    <source>
        <dbReference type="Pfam" id="PF24883"/>
    </source>
</evidence>
<proteinExistence type="predicted"/>
<dbReference type="OrthoDB" id="1577640at2759"/>
<keyword evidence="4" id="KW-1185">Reference proteome</keyword>
<dbReference type="AlphaFoldDB" id="A0A3N4JG84"/>
<reference evidence="3 4" key="1">
    <citation type="journal article" date="2018" name="Nat. Ecol. Evol.">
        <title>Pezizomycetes genomes reveal the molecular basis of ectomycorrhizal truffle lifestyle.</title>
        <authorList>
            <person name="Murat C."/>
            <person name="Payen T."/>
            <person name="Noel B."/>
            <person name="Kuo A."/>
            <person name="Morin E."/>
            <person name="Chen J."/>
            <person name="Kohler A."/>
            <person name="Krizsan K."/>
            <person name="Balestrini R."/>
            <person name="Da Silva C."/>
            <person name="Montanini B."/>
            <person name="Hainaut M."/>
            <person name="Levati E."/>
            <person name="Barry K.W."/>
            <person name="Belfiori B."/>
            <person name="Cichocki N."/>
            <person name="Clum A."/>
            <person name="Dockter R.B."/>
            <person name="Fauchery L."/>
            <person name="Guy J."/>
            <person name="Iotti M."/>
            <person name="Le Tacon F."/>
            <person name="Lindquist E.A."/>
            <person name="Lipzen A."/>
            <person name="Malagnac F."/>
            <person name="Mello A."/>
            <person name="Molinier V."/>
            <person name="Miyauchi S."/>
            <person name="Poulain J."/>
            <person name="Riccioni C."/>
            <person name="Rubini A."/>
            <person name="Sitrit Y."/>
            <person name="Splivallo R."/>
            <person name="Traeger S."/>
            <person name="Wang M."/>
            <person name="Zifcakova L."/>
            <person name="Wipf D."/>
            <person name="Zambonelli A."/>
            <person name="Paolocci F."/>
            <person name="Nowrousian M."/>
            <person name="Ottonello S."/>
            <person name="Baldrian P."/>
            <person name="Spatafora J.W."/>
            <person name="Henrissat B."/>
            <person name="Nagy L.G."/>
            <person name="Aury J.M."/>
            <person name="Wincker P."/>
            <person name="Grigoriev I.V."/>
            <person name="Bonfante P."/>
            <person name="Martin F.M."/>
        </authorList>
    </citation>
    <scope>NUCLEOTIDE SEQUENCE [LARGE SCALE GENOMIC DNA]</scope>
    <source>
        <strain evidence="3 4">120613-1</strain>
    </source>
</reference>
<dbReference type="InterPro" id="IPR056884">
    <property type="entry name" value="NPHP3-like_N"/>
</dbReference>
<organism evidence="3 4">
    <name type="scientific">Choiromyces venosus 120613-1</name>
    <dbReference type="NCBI Taxonomy" id="1336337"/>
    <lineage>
        <taxon>Eukaryota</taxon>
        <taxon>Fungi</taxon>
        <taxon>Dikarya</taxon>
        <taxon>Ascomycota</taxon>
        <taxon>Pezizomycotina</taxon>
        <taxon>Pezizomycetes</taxon>
        <taxon>Pezizales</taxon>
        <taxon>Tuberaceae</taxon>
        <taxon>Choiromyces</taxon>
    </lineage>
</organism>
<dbReference type="InterPro" id="IPR027417">
    <property type="entry name" value="P-loop_NTPase"/>
</dbReference>
<accession>A0A3N4JG84</accession>
<dbReference type="STRING" id="1336337.A0A3N4JG84"/>
<dbReference type="Pfam" id="PF24883">
    <property type="entry name" value="NPHP3_N"/>
    <property type="match status" value="1"/>
</dbReference>
<evidence type="ECO:0000313" key="4">
    <source>
        <dbReference type="Proteomes" id="UP000276215"/>
    </source>
</evidence>
<dbReference type="Gene3D" id="3.40.50.300">
    <property type="entry name" value="P-loop containing nucleotide triphosphate hydrolases"/>
    <property type="match status" value="1"/>
</dbReference>
<protein>
    <recommendedName>
        <fullName evidence="2">Nephrocystin 3-like N-terminal domain-containing protein</fullName>
    </recommendedName>
</protein>
<dbReference type="EMBL" id="ML120422">
    <property type="protein sequence ID" value="RPA95711.1"/>
    <property type="molecule type" value="Genomic_DNA"/>
</dbReference>
<dbReference type="SUPFAM" id="SSF52540">
    <property type="entry name" value="P-loop containing nucleoside triphosphate hydrolases"/>
    <property type="match status" value="1"/>
</dbReference>
<evidence type="ECO:0000256" key="1">
    <source>
        <dbReference type="ARBA" id="ARBA00022737"/>
    </source>
</evidence>
<dbReference type="Proteomes" id="UP000276215">
    <property type="component" value="Unassembled WGS sequence"/>
</dbReference>
<evidence type="ECO:0000313" key="3">
    <source>
        <dbReference type="EMBL" id="RPA95711.1"/>
    </source>
</evidence>
<dbReference type="PANTHER" id="PTHR10039">
    <property type="entry name" value="AMELOGENIN"/>
    <property type="match status" value="1"/>
</dbReference>
<name>A0A3N4JG84_9PEZI</name>